<gene>
    <name evidence="2" type="ORF">PDE_06343</name>
</gene>
<evidence type="ECO:0000256" key="1">
    <source>
        <dbReference type="SAM" id="MobiDB-lite"/>
    </source>
</evidence>
<dbReference type="EMBL" id="KB644413">
    <property type="protein sequence ID" value="EPS31388.1"/>
    <property type="molecule type" value="Genomic_DNA"/>
</dbReference>
<dbReference type="Proteomes" id="UP000019376">
    <property type="component" value="Unassembled WGS sequence"/>
</dbReference>
<dbReference type="AlphaFoldDB" id="S8AYF3"/>
<dbReference type="HOGENOM" id="CLU_963470_0_0_1"/>
<feature type="region of interest" description="Disordered" evidence="1">
    <location>
        <begin position="44"/>
        <end position="69"/>
    </location>
</feature>
<protein>
    <submittedName>
        <fullName evidence="2">Uncharacterized protein</fullName>
    </submittedName>
</protein>
<reference evidence="2 3" key="1">
    <citation type="journal article" date="2013" name="PLoS ONE">
        <title>Genomic and secretomic analyses reveal unique features of the lignocellulolytic enzyme system of Penicillium decumbens.</title>
        <authorList>
            <person name="Liu G."/>
            <person name="Zhang L."/>
            <person name="Wei X."/>
            <person name="Zou G."/>
            <person name="Qin Y."/>
            <person name="Ma L."/>
            <person name="Li J."/>
            <person name="Zheng H."/>
            <person name="Wang S."/>
            <person name="Wang C."/>
            <person name="Xun L."/>
            <person name="Zhao G.-P."/>
            <person name="Zhou Z."/>
            <person name="Qu Y."/>
        </authorList>
    </citation>
    <scope>NUCLEOTIDE SEQUENCE [LARGE SCALE GENOMIC DNA]</scope>
    <source>
        <strain evidence="3">114-2 / CGMCC 5302</strain>
    </source>
</reference>
<proteinExistence type="predicted"/>
<feature type="compositionally biased region" description="Basic and acidic residues" evidence="1">
    <location>
        <begin position="52"/>
        <end position="61"/>
    </location>
</feature>
<sequence length="289" mass="32659">MNFAAAAFTTPRSSSPIINSSTSSSSSSSTKSYHSTVRFYSLNTPSATSRRTPLETERTEQPKPNLPDTEYYRKTFSVQLSRGTWLAHEISNDQVINGIPTVGYVNEFNQPLPSIVGPDIQLTLATLDTISCIGETNDEDSMMNLSQVFYLRGPRKGQLHDAYAWIALREDGENRFAMSRRARNRLVPRWKDLVHGWEEFDESVTDACHELQRVSARTIAETIYCLKELGAEEEIELLRGNVEEMVDRENLRGHPRKELVESAREVLLAASAFEDVIGKLQRAAEKRML</sequence>
<evidence type="ECO:0000313" key="2">
    <source>
        <dbReference type="EMBL" id="EPS31388.1"/>
    </source>
</evidence>
<keyword evidence="3" id="KW-1185">Reference proteome</keyword>
<dbReference type="OrthoDB" id="4361859at2759"/>
<evidence type="ECO:0000313" key="3">
    <source>
        <dbReference type="Proteomes" id="UP000019376"/>
    </source>
</evidence>
<feature type="region of interest" description="Disordered" evidence="1">
    <location>
        <begin position="1"/>
        <end position="31"/>
    </location>
</feature>
<accession>S8AYF3</accession>
<feature type="compositionally biased region" description="Low complexity" evidence="1">
    <location>
        <begin position="9"/>
        <end position="31"/>
    </location>
</feature>
<name>S8AYF3_PENO1</name>
<organism evidence="2 3">
    <name type="scientific">Penicillium oxalicum (strain 114-2 / CGMCC 5302)</name>
    <name type="common">Penicillium decumbens</name>
    <dbReference type="NCBI Taxonomy" id="933388"/>
    <lineage>
        <taxon>Eukaryota</taxon>
        <taxon>Fungi</taxon>
        <taxon>Dikarya</taxon>
        <taxon>Ascomycota</taxon>
        <taxon>Pezizomycotina</taxon>
        <taxon>Eurotiomycetes</taxon>
        <taxon>Eurotiomycetidae</taxon>
        <taxon>Eurotiales</taxon>
        <taxon>Aspergillaceae</taxon>
        <taxon>Penicillium</taxon>
    </lineage>
</organism>